<reference evidence="2 3" key="1">
    <citation type="submission" date="2019-05" db="EMBL/GenBank/DDBJ databases">
        <title>Another draft genome of Portunus trituberculatus and its Hox gene families provides insights of decapod evolution.</title>
        <authorList>
            <person name="Jeong J.-H."/>
            <person name="Song I."/>
            <person name="Kim S."/>
            <person name="Choi T."/>
            <person name="Kim D."/>
            <person name="Ryu S."/>
            <person name="Kim W."/>
        </authorList>
    </citation>
    <scope>NUCLEOTIDE SEQUENCE [LARGE SCALE GENOMIC DNA]</scope>
    <source>
        <tissue evidence="2">Muscle</tissue>
    </source>
</reference>
<gene>
    <name evidence="2" type="ORF">E2C01_088180</name>
</gene>
<protein>
    <submittedName>
        <fullName evidence="2">Uncharacterized protein</fullName>
    </submittedName>
</protein>
<sequence length="56" mass="6015">MLSSQRTAHPDIHPSITVYQGSSKQGILRTPEWPSGSVSLGESSHPLGAQRSMGLR</sequence>
<comment type="caution">
    <text evidence="2">The sequence shown here is derived from an EMBL/GenBank/DDBJ whole genome shotgun (WGS) entry which is preliminary data.</text>
</comment>
<keyword evidence="3" id="KW-1185">Reference proteome</keyword>
<accession>A0A5B7JL86</accession>
<evidence type="ECO:0000256" key="1">
    <source>
        <dbReference type="SAM" id="MobiDB-lite"/>
    </source>
</evidence>
<dbReference type="AlphaFoldDB" id="A0A5B7JL86"/>
<proteinExistence type="predicted"/>
<dbReference type="Proteomes" id="UP000324222">
    <property type="component" value="Unassembled WGS sequence"/>
</dbReference>
<dbReference type="EMBL" id="VSRR010093450">
    <property type="protein sequence ID" value="MPC93064.1"/>
    <property type="molecule type" value="Genomic_DNA"/>
</dbReference>
<evidence type="ECO:0000313" key="2">
    <source>
        <dbReference type="EMBL" id="MPC93064.1"/>
    </source>
</evidence>
<organism evidence="2 3">
    <name type="scientific">Portunus trituberculatus</name>
    <name type="common">Swimming crab</name>
    <name type="synonym">Neptunus trituberculatus</name>
    <dbReference type="NCBI Taxonomy" id="210409"/>
    <lineage>
        <taxon>Eukaryota</taxon>
        <taxon>Metazoa</taxon>
        <taxon>Ecdysozoa</taxon>
        <taxon>Arthropoda</taxon>
        <taxon>Crustacea</taxon>
        <taxon>Multicrustacea</taxon>
        <taxon>Malacostraca</taxon>
        <taxon>Eumalacostraca</taxon>
        <taxon>Eucarida</taxon>
        <taxon>Decapoda</taxon>
        <taxon>Pleocyemata</taxon>
        <taxon>Brachyura</taxon>
        <taxon>Eubrachyura</taxon>
        <taxon>Portunoidea</taxon>
        <taxon>Portunidae</taxon>
        <taxon>Portuninae</taxon>
        <taxon>Portunus</taxon>
    </lineage>
</organism>
<name>A0A5B7JL86_PORTR</name>
<evidence type="ECO:0000313" key="3">
    <source>
        <dbReference type="Proteomes" id="UP000324222"/>
    </source>
</evidence>
<feature type="region of interest" description="Disordered" evidence="1">
    <location>
        <begin position="1"/>
        <end position="56"/>
    </location>
</feature>